<reference evidence="1" key="1">
    <citation type="submission" date="2020-08" db="EMBL/GenBank/DDBJ databases">
        <title>Multicomponent nature underlies the extraordinary mechanical properties of spider dragline silk.</title>
        <authorList>
            <person name="Kono N."/>
            <person name="Nakamura H."/>
            <person name="Mori M."/>
            <person name="Yoshida Y."/>
            <person name="Ohtoshi R."/>
            <person name="Malay A.D."/>
            <person name="Moran D.A.P."/>
            <person name="Tomita M."/>
            <person name="Numata K."/>
            <person name="Arakawa K."/>
        </authorList>
    </citation>
    <scope>NUCLEOTIDE SEQUENCE</scope>
</reference>
<accession>A0A8X6T4Z0</accession>
<name>A0A8X6T4Z0_NEPPI</name>
<keyword evidence="2" id="KW-1185">Reference proteome</keyword>
<dbReference type="EMBL" id="BMAW01050099">
    <property type="protein sequence ID" value="GFS73860.1"/>
    <property type="molecule type" value="Genomic_DNA"/>
</dbReference>
<dbReference type="OrthoDB" id="5987340at2759"/>
<dbReference type="Proteomes" id="UP000887013">
    <property type="component" value="Unassembled WGS sequence"/>
</dbReference>
<evidence type="ECO:0000313" key="2">
    <source>
        <dbReference type="Proteomes" id="UP000887013"/>
    </source>
</evidence>
<protein>
    <submittedName>
        <fullName evidence="1">Uncharacterized protein</fullName>
    </submittedName>
</protein>
<dbReference type="AlphaFoldDB" id="A0A8X6T4Z0"/>
<evidence type="ECO:0000313" key="1">
    <source>
        <dbReference type="EMBL" id="GFS73860.1"/>
    </source>
</evidence>
<comment type="caution">
    <text evidence="1">The sequence shown here is derived from an EMBL/GenBank/DDBJ whole genome shotgun (WGS) entry which is preliminary data.</text>
</comment>
<gene>
    <name evidence="1" type="ORF">NPIL_124581</name>
</gene>
<proteinExistence type="predicted"/>
<sequence length="105" mass="12329">MIPFNTALRGLITLYWIKGYSRRRKSLVQNRVNEIQKLTNPDSWFYCSTKTNPADLSRGVSPASMETSNKWWTFAEFLMETQFSSQCLLRVFHEVECLILNEKES</sequence>
<organism evidence="1 2">
    <name type="scientific">Nephila pilipes</name>
    <name type="common">Giant wood spider</name>
    <name type="synonym">Nephila maculata</name>
    <dbReference type="NCBI Taxonomy" id="299642"/>
    <lineage>
        <taxon>Eukaryota</taxon>
        <taxon>Metazoa</taxon>
        <taxon>Ecdysozoa</taxon>
        <taxon>Arthropoda</taxon>
        <taxon>Chelicerata</taxon>
        <taxon>Arachnida</taxon>
        <taxon>Araneae</taxon>
        <taxon>Araneomorphae</taxon>
        <taxon>Entelegynae</taxon>
        <taxon>Araneoidea</taxon>
        <taxon>Nephilidae</taxon>
        <taxon>Nephila</taxon>
    </lineage>
</organism>